<proteinExistence type="predicted"/>
<evidence type="ECO:0000313" key="1">
    <source>
        <dbReference type="EMBL" id="MDQ0318434.1"/>
    </source>
</evidence>
<organism evidence="1 2">
    <name type="scientific">Pararhizobium capsulatum DSM 1112</name>
    <dbReference type="NCBI Taxonomy" id="1121113"/>
    <lineage>
        <taxon>Bacteria</taxon>
        <taxon>Pseudomonadati</taxon>
        <taxon>Pseudomonadota</taxon>
        <taxon>Alphaproteobacteria</taxon>
        <taxon>Hyphomicrobiales</taxon>
        <taxon>Rhizobiaceae</taxon>
        <taxon>Rhizobium/Agrobacterium group</taxon>
        <taxon>Pararhizobium</taxon>
    </lineage>
</organism>
<dbReference type="Pfam" id="PF06169">
    <property type="entry name" value="DUF982"/>
    <property type="match status" value="1"/>
</dbReference>
<name>A0ABU0BJK5_9HYPH</name>
<reference evidence="1 2" key="1">
    <citation type="submission" date="2023-07" db="EMBL/GenBank/DDBJ databases">
        <title>Genomic Encyclopedia of Type Strains, Phase IV (KMG-IV): sequencing the most valuable type-strain genomes for metagenomic binning, comparative biology and taxonomic classification.</title>
        <authorList>
            <person name="Goeker M."/>
        </authorList>
    </citation>
    <scope>NUCLEOTIDE SEQUENCE [LARGE SCALE GENOMIC DNA]</scope>
    <source>
        <strain evidence="1 2">DSM 1112</strain>
    </source>
</reference>
<dbReference type="Proteomes" id="UP001230207">
    <property type="component" value="Unassembled WGS sequence"/>
</dbReference>
<accession>A0ABU0BJK5</accession>
<dbReference type="EMBL" id="JAUSVF010000001">
    <property type="protein sequence ID" value="MDQ0318434.1"/>
    <property type="molecule type" value="Genomic_DNA"/>
</dbReference>
<evidence type="ECO:0008006" key="3">
    <source>
        <dbReference type="Google" id="ProtNLM"/>
    </source>
</evidence>
<protein>
    <recommendedName>
        <fullName evidence="3">DUF982 domain-containing protein</fullName>
    </recommendedName>
</protein>
<dbReference type="Gene3D" id="6.10.250.730">
    <property type="match status" value="1"/>
</dbReference>
<comment type="caution">
    <text evidence="1">The sequence shown here is derived from an EMBL/GenBank/DDBJ whole genome shotgun (WGS) entry which is preliminary data.</text>
</comment>
<dbReference type="RefSeq" id="WP_307226491.1">
    <property type="nucleotide sequence ID" value="NZ_JAUSVF010000001.1"/>
</dbReference>
<sequence length="85" mass="9817">MNEKWWQEPVVLELGGIGKYQVVRNTREAAECLLDRWPVHEGMAYKAAIRMCRYVLSGEQPVDYARQDFIAAAVEAFIHVEPPRI</sequence>
<evidence type="ECO:0000313" key="2">
    <source>
        <dbReference type="Proteomes" id="UP001230207"/>
    </source>
</evidence>
<dbReference type="InterPro" id="IPR010385">
    <property type="entry name" value="DUF982"/>
</dbReference>
<gene>
    <name evidence="1" type="ORF">QO002_000572</name>
</gene>
<keyword evidence="2" id="KW-1185">Reference proteome</keyword>